<comment type="caution">
    <text evidence="2">The sequence shown here is derived from an EMBL/GenBank/DDBJ whole genome shotgun (WGS) entry which is preliminary data.</text>
</comment>
<dbReference type="Proteomes" id="UP000176444">
    <property type="component" value="Unassembled WGS sequence"/>
</dbReference>
<evidence type="ECO:0000256" key="1">
    <source>
        <dbReference type="SAM" id="SignalP"/>
    </source>
</evidence>
<accession>A0A1F4USS6</accession>
<sequence length="166" mass="19028">MRKLVLSMVVVAVMLAARVAMAANFDAVFTDNGCAIELRVPFVGPLGGEDKEWDLKFSVVIRDPQDPNKLKLLDQIFVARFIRKEGGLLIYKYKLPFNVPFWPRYWGERRNFSCVELSDAESLYIDQSSKYSRASCNGSPGYEQVIFPDEKKIEMVRPEWNAPCRP</sequence>
<organism evidence="2 3">
    <name type="scientific">candidate division WWE3 bacterium RIFCSPHIGHO2_01_FULL_35_17</name>
    <dbReference type="NCBI Taxonomy" id="1802614"/>
    <lineage>
        <taxon>Bacteria</taxon>
        <taxon>Katanobacteria</taxon>
    </lineage>
</organism>
<name>A0A1F4USS6_UNCKA</name>
<evidence type="ECO:0000313" key="2">
    <source>
        <dbReference type="EMBL" id="OGC48004.1"/>
    </source>
</evidence>
<evidence type="ECO:0000313" key="3">
    <source>
        <dbReference type="Proteomes" id="UP000176444"/>
    </source>
</evidence>
<reference evidence="2 3" key="1">
    <citation type="journal article" date="2016" name="Nat. Commun.">
        <title>Thousands of microbial genomes shed light on interconnected biogeochemical processes in an aquifer system.</title>
        <authorList>
            <person name="Anantharaman K."/>
            <person name="Brown C.T."/>
            <person name="Hug L.A."/>
            <person name="Sharon I."/>
            <person name="Castelle C.J."/>
            <person name="Probst A.J."/>
            <person name="Thomas B.C."/>
            <person name="Singh A."/>
            <person name="Wilkins M.J."/>
            <person name="Karaoz U."/>
            <person name="Brodie E.L."/>
            <person name="Williams K.H."/>
            <person name="Hubbard S.S."/>
            <person name="Banfield J.F."/>
        </authorList>
    </citation>
    <scope>NUCLEOTIDE SEQUENCE [LARGE SCALE GENOMIC DNA]</scope>
</reference>
<dbReference type="AlphaFoldDB" id="A0A1F4USS6"/>
<evidence type="ECO:0008006" key="4">
    <source>
        <dbReference type="Google" id="ProtNLM"/>
    </source>
</evidence>
<dbReference type="EMBL" id="MEUX01000003">
    <property type="protein sequence ID" value="OGC48004.1"/>
    <property type="molecule type" value="Genomic_DNA"/>
</dbReference>
<keyword evidence="1" id="KW-0732">Signal</keyword>
<feature type="chain" id="PRO_5009514899" description="Lipoprotein" evidence="1">
    <location>
        <begin position="23"/>
        <end position="166"/>
    </location>
</feature>
<protein>
    <recommendedName>
        <fullName evidence="4">Lipoprotein</fullName>
    </recommendedName>
</protein>
<feature type="signal peptide" evidence="1">
    <location>
        <begin position="1"/>
        <end position="22"/>
    </location>
</feature>
<gene>
    <name evidence="2" type="ORF">A2713_00615</name>
</gene>
<proteinExistence type="predicted"/>